<organism evidence="3 5">
    <name type="scientific">Ooceraea biroi</name>
    <name type="common">Clonal raider ant</name>
    <name type="synonym">Cerapachys biroi</name>
    <dbReference type="NCBI Taxonomy" id="2015173"/>
    <lineage>
        <taxon>Eukaryota</taxon>
        <taxon>Metazoa</taxon>
        <taxon>Ecdysozoa</taxon>
        <taxon>Arthropoda</taxon>
        <taxon>Hexapoda</taxon>
        <taxon>Insecta</taxon>
        <taxon>Pterygota</taxon>
        <taxon>Neoptera</taxon>
        <taxon>Endopterygota</taxon>
        <taxon>Hymenoptera</taxon>
        <taxon>Apocrita</taxon>
        <taxon>Aculeata</taxon>
        <taxon>Formicoidea</taxon>
        <taxon>Formicidae</taxon>
        <taxon>Dorylinae</taxon>
        <taxon>Ooceraea</taxon>
    </lineage>
</organism>
<dbReference type="EMBL" id="KK107295">
    <property type="protein sequence ID" value="EZA52987.1"/>
    <property type="molecule type" value="Genomic_DNA"/>
</dbReference>
<feature type="region of interest" description="Disordered" evidence="1">
    <location>
        <begin position="304"/>
        <end position="325"/>
    </location>
</feature>
<name>A0A026WA68_OOCBI</name>
<evidence type="ECO:0000259" key="2">
    <source>
        <dbReference type="PROSITE" id="PS50003"/>
    </source>
</evidence>
<evidence type="ECO:0000313" key="4">
    <source>
        <dbReference type="EMBL" id="RLU24299.1"/>
    </source>
</evidence>
<reference evidence="4" key="3">
    <citation type="submission" date="2018-07" db="EMBL/GenBank/DDBJ databases">
        <authorList>
            <person name="Mckenzie S.K."/>
            <person name="Kronauer D.J.C."/>
        </authorList>
    </citation>
    <scope>NUCLEOTIDE SEQUENCE</scope>
    <source>
        <strain evidence="4">Clonal line C1</strain>
    </source>
</reference>
<dbReference type="SUPFAM" id="SSF50729">
    <property type="entry name" value="PH domain-like"/>
    <property type="match status" value="1"/>
</dbReference>
<dbReference type="Proteomes" id="UP000279307">
    <property type="component" value="Chromosome 3"/>
</dbReference>
<feature type="region of interest" description="Disordered" evidence="1">
    <location>
        <begin position="354"/>
        <end position="377"/>
    </location>
</feature>
<dbReference type="Gene3D" id="2.30.29.30">
    <property type="entry name" value="Pleckstrin-homology domain (PH domain)/Phosphotyrosine-binding domain (PTB)"/>
    <property type="match status" value="1"/>
</dbReference>
<dbReference type="EMBL" id="QOIP01000003">
    <property type="protein sequence ID" value="RLU24299.1"/>
    <property type="molecule type" value="Genomic_DNA"/>
</dbReference>
<dbReference type="InterPro" id="IPR001849">
    <property type="entry name" value="PH_domain"/>
</dbReference>
<evidence type="ECO:0000256" key="1">
    <source>
        <dbReference type="SAM" id="MobiDB-lite"/>
    </source>
</evidence>
<dbReference type="InterPro" id="IPR011993">
    <property type="entry name" value="PH-like_dom_sf"/>
</dbReference>
<dbReference type="OrthoDB" id="6077994at2759"/>
<sequence length="436" mass="49689">MSADDREICGFLDVKSGKRYTAQRFKKKALLSSKIWKRLWCSVTKFEPGLGVQVQFDSKFSCSALKQCENGNCVIIPPSAVIYRVRSKTKQFAFGIASTREKKPILSLSANSETETQRWMANIRHLLKPRRYSMGKLYVSIVDNAHSKAAGLIGLHGDLIASENGILIKNIYTSETLKSFEWKEFSHFHLMTAGRPEDVKRICVIHTTREFCCGVGELYMFCLDANYLLQDLVTQGRGPKSKRKSMDLDNENVDVSVQRTEITNPCKQLKGNASHCTLNTKSNCLRTSICTKTIENMYQSEPNVVHSEDKDSSSHAESNTSTGSGIYEEIVENVYSSQSKTEIISNEYQNIRKNLNKSQTEPPPLPPRRRQKSKRLEEPEEILNVRKRLRKSTEMYMQEIKMDSSYVPMSPQTRNINVSESNVAENSREDSYVIMR</sequence>
<dbReference type="Proteomes" id="UP000053097">
    <property type="component" value="Unassembled WGS sequence"/>
</dbReference>
<reference evidence="3 5" key="1">
    <citation type="journal article" date="2014" name="Curr. Biol.">
        <title>The genome of the clonal raider ant Cerapachys biroi.</title>
        <authorList>
            <person name="Oxley P.R."/>
            <person name="Ji L."/>
            <person name="Fetter-Pruneda I."/>
            <person name="McKenzie S.K."/>
            <person name="Li C."/>
            <person name="Hu H."/>
            <person name="Zhang G."/>
            <person name="Kronauer D.J."/>
        </authorList>
    </citation>
    <scope>NUCLEOTIDE SEQUENCE [LARGE SCALE GENOMIC DNA]</scope>
</reference>
<proteinExistence type="predicted"/>
<evidence type="ECO:0000313" key="3">
    <source>
        <dbReference type="EMBL" id="EZA52987.1"/>
    </source>
</evidence>
<dbReference type="CDD" id="cd00821">
    <property type="entry name" value="PH"/>
    <property type="match status" value="1"/>
</dbReference>
<dbReference type="AlphaFoldDB" id="A0A026WA68"/>
<dbReference type="PROSITE" id="PS50003">
    <property type="entry name" value="PH_DOMAIN"/>
    <property type="match status" value="1"/>
</dbReference>
<keyword evidence="5" id="KW-1185">Reference proteome</keyword>
<feature type="domain" description="PH" evidence="2">
    <location>
        <begin position="5"/>
        <end position="128"/>
    </location>
</feature>
<gene>
    <name evidence="4" type="ORF">DMN91_002387</name>
    <name evidence="3" type="ORF">X777_07164</name>
</gene>
<dbReference type="OMA" id="QRWMANI"/>
<reference evidence="4" key="2">
    <citation type="journal article" date="2018" name="Genome Res.">
        <title>The genomic architecture and molecular evolution of ant odorant receptors.</title>
        <authorList>
            <person name="McKenzie S.K."/>
            <person name="Kronauer D.J.C."/>
        </authorList>
    </citation>
    <scope>NUCLEOTIDE SEQUENCE [LARGE SCALE GENOMIC DNA]</scope>
    <source>
        <strain evidence="4">Clonal line C1</strain>
    </source>
</reference>
<evidence type="ECO:0000313" key="5">
    <source>
        <dbReference type="Proteomes" id="UP000053097"/>
    </source>
</evidence>
<feature type="compositionally biased region" description="Polar residues" evidence="1">
    <location>
        <begin position="315"/>
        <end position="324"/>
    </location>
</feature>
<protein>
    <recommendedName>
        <fullName evidence="2">PH domain-containing protein</fullName>
    </recommendedName>
</protein>
<accession>A0A026WA68</accession>